<dbReference type="Proteomes" id="UP000243591">
    <property type="component" value="Chromosome"/>
</dbReference>
<dbReference type="GeneID" id="66536836"/>
<dbReference type="InterPro" id="IPR044927">
    <property type="entry name" value="Endonuclea_NS_2"/>
</dbReference>
<dbReference type="EMBL" id="CP023483">
    <property type="protein sequence ID" value="ATF26451.1"/>
    <property type="molecule type" value="Genomic_DNA"/>
</dbReference>
<sequence>MAKKKQYRKITKKEYKRLSKMKLSSLLIVIALALVVQLYNYYTNDTKKDTHSSSVSNESRASKYKKTAPPINETDDHLTDNGAPDFSDADLDESQSGYIHYGELDKLGRVTTAEALITKSMYDTGTKAEYNIKPTGFISGKEPYLHSRGHLIGKQLGGSGTDRRNLMTIYQYPVNSPDMTNYENAIRKSILKGDKVRYRVIPLFKDDELMPAYVKMEGQSLTTKGDIKFNITIKNER</sequence>
<feature type="region of interest" description="Disordered" evidence="1">
    <location>
        <begin position="47"/>
        <end position="89"/>
    </location>
</feature>
<dbReference type="InterPro" id="IPR044929">
    <property type="entry name" value="DNA/RNA_non-sp_Endonuclease_sf"/>
</dbReference>
<dbReference type="Pfam" id="PF13930">
    <property type="entry name" value="Endonuclea_NS_2"/>
    <property type="match status" value="1"/>
</dbReference>
<feature type="domain" description="Type VII secretion system protein EssD-like" evidence="2">
    <location>
        <begin position="94"/>
        <end position="220"/>
    </location>
</feature>
<gene>
    <name evidence="3" type="ORF">CNY62_08670</name>
</gene>
<dbReference type="RefSeq" id="WP_081313375.1">
    <property type="nucleotide sequence ID" value="NZ_CP016839.1"/>
</dbReference>
<name>A0A291BYQ0_BROTH</name>
<dbReference type="AlphaFoldDB" id="A0A291BYQ0"/>
<dbReference type="KEGG" id="bths:CNY62_08670"/>
<evidence type="ECO:0000313" key="4">
    <source>
        <dbReference type="Proteomes" id="UP000243591"/>
    </source>
</evidence>
<dbReference type="OrthoDB" id="4376109at2"/>
<accession>A0A291BYQ0</accession>
<evidence type="ECO:0000259" key="2">
    <source>
        <dbReference type="Pfam" id="PF13930"/>
    </source>
</evidence>
<dbReference type="STRING" id="2756.BFR44_08630"/>
<organism evidence="3 4">
    <name type="scientific">Brochothrix thermosphacta</name>
    <name type="common">Microbacterium thermosphactum</name>
    <dbReference type="NCBI Taxonomy" id="2756"/>
    <lineage>
        <taxon>Bacteria</taxon>
        <taxon>Bacillati</taxon>
        <taxon>Bacillota</taxon>
        <taxon>Bacilli</taxon>
        <taxon>Bacillales</taxon>
        <taxon>Listeriaceae</taxon>
        <taxon>Brochothrix</taxon>
    </lineage>
</organism>
<protein>
    <submittedName>
        <fullName evidence="3">DNA-entry nuclease</fullName>
    </submittedName>
</protein>
<dbReference type="Gene3D" id="3.40.570.10">
    <property type="entry name" value="Extracellular Endonuclease, subunit A"/>
    <property type="match status" value="1"/>
</dbReference>
<proteinExistence type="predicted"/>
<reference evidence="3 4" key="1">
    <citation type="submission" date="2017-09" db="EMBL/GenBank/DDBJ databases">
        <title>Complete Genome Sequences of Two Strains of the Meat Spoilage Bacterium Brochothrix thermosphacta Isolated from Ground Chicken.</title>
        <authorList>
            <person name="Paoli G.C."/>
            <person name="Wijey C."/>
            <person name="Chen C.-Y."/>
            <person name="Nguyen L."/>
            <person name="Yan X."/>
            <person name="Irwin P.L."/>
        </authorList>
    </citation>
    <scope>NUCLEOTIDE SEQUENCE [LARGE SCALE GENOMIC DNA]</scope>
    <source>
        <strain evidence="3 4">BI</strain>
    </source>
</reference>
<keyword evidence="4" id="KW-1185">Reference proteome</keyword>
<evidence type="ECO:0000313" key="3">
    <source>
        <dbReference type="EMBL" id="ATF26451.1"/>
    </source>
</evidence>
<evidence type="ECO:0000256" key="1">
    <source>
        <dbReference type="SAM" id="MobiDB-lite"/>
    </source>
</evidence>